<name>A0A8J2LVE6_9HEXA</name>
<keyword evidence="2" id="KW-1185">Reference proteome</keyword>
<proteinExistence type="predicted"/>
<accession>A0A8J2LVE6</accession>
<dbReference type="AlphaFoldDB" id="A0A8J2LVE6"/>
<comment type="caution">
    <text evidence="1">The sequence shown here is derived from an EMBL/GenBank/DDBJ whole genome shotgun (WGS) entry which is preliminary data.</text>
</comment>
<evidence type="ECO:0000313" key="1">
    <source>
        <dbReference type="EMBL" id="CAG7829355.1"/>
    </source>
</evidence>
<feature type="non-terminal residue" evidence="1">
    <location>
        <position position="1"/>
    </location>
</feature>
<protein>
    <submittedName>
        <fullName evidence="1">Uncharacterized protein</fullName>
    </submittedName>
</protein>
<sequence>QKGLTDEEIELACQKAGAFALDKASMSEGPLVVPRSYYDKPSTWIKAKDVANSVDLFSISSYSLYSLWKVSYLYVKSSGFLVRPLVVLC</sequence>
<dbReference type="EMBL" id="CAJVCH010551125">
    <property type="protein sequence ID" value="CAG7829355.1"/>
    <property type="molecule type" value="Genomic_DNA"/>
</dbReference>
<dbReference type="OrthoDB" id="441517at2759"/>
<gene>
    <name evidence="1" type="ORF">AFUS01_LOCUS39222</name>
</gene>
<reference evidence="1" key="1">
    <citation type="submission" date="2021-06" db="EMBL/GenBank/DDBJ databases">
        <authorList>
            <person name="Hodson N. C."/>
            <person name="Mongue J. A."/>
            <person name="Jaron S. K."/>
        </authorList>
    </citation>
    <scope>NUCLEOTIDE SEQUENCE</scope>
</reference>
<evidence type="ECO:0000313" key="2">
    <source>
        <dbReference type="Proteomes" id="UP000708208"/>
    </source>
</evidence>
<organism evidence="1 2">
    <name type="scientific">Allacma fusca</name>
    <dbReference type="NCBI Taxonomy" id="39272"/>
    <lineage>
        <taxon>Eukaryota</taxon>
        <taxon>Metazoa</taxon>
        <taxon>Ecdysozoa</taxon>
        <taxon>Arthropoda</taxon>
        <taxon>Hexapoda</taxon>
        <taxon>Collembola</taxon>
        <taxon>Symphypleona</taxon>
        <taxon>Sminthuridae</taxon>
        <taxon>Allacma</taxon>
    </lineage>
</organism>
<dbReference type="Proteomes" id="UP000708208">
    <property type="component" value="Unassembled WGS sequence"/>
</dbReference>